<dbReference type="AlphaFoldDB" id="A0A8D0Z8W1"/>
<feature type="domain" description="VLRF1" evidence="22">
    <location>
        <begin position="165"/>
        <end position="308"/>
    </location>
</feature>
<keyword evidence="8 19" id="KW-0255">Endonuclease</keyword>
<evidence type="ECO:0000256" key="8">
    <source>
        <dbReference type="ARBA" id="ARBA00022759"/>
    </source>
</evidence>
<evidence type="ECO:0000256" key="16">
    <source>
        <dbReference type="ARBA" id="ARBA00068037"/>
    </source>
</evidence>
<evidence type="ECO:0000256" key="3">
    <source>
        <dbReference type="ARBA" id="ARBA00022490"/>
    </source>
</evidence>
<sequence>MELSLETGQSKFVVLLLFLNCLYSLIFLFVKWRQARGSCIKRGGVCERLSTGTCFFPFKAAPAAWGRFHAMGRIRALTAGHSHSNSGSKPRLQPTLQLMTTPDPGARHQMRILMDASQARNPLSHNENSCSLLSTCHGYYLCCSSVIQVPPEEPELLLQNLQSGGPRYCVVLMAAAGHFAGAVFQGREVLTHKTFHRYTVRAKRGTAQGLRDARGAAPRSAGANLRRYNEATLYKDVRDLLAGPDWTKALEEAGTIMLRAPRSGRALFFGGREAPLQRGDPRLWDIPLPTRRPTFQELQRVLHKLTTLHVHGEDPRATARLDLPQTRWKTVRERKPIKEETKVPSDDNEGLGQKEEAPKQGSESEGEDGSQVELELVELTLGTLDLREFEVLPKQRKRKRNKRERKRDLEAGAQMTLPQQPPEDEAFSQAAPLGPPQEEAKLPGQPELWDVLLAACRAGDVGLLKPWLAASPVDPRVLSLLSAPLGSGGFTLLHAAAAAGRGSVVHLLLDAGADPTVQDSRNRPPYTVAADKSTRNEFRRFMEKHPDAYDYNKAQVPGPLTAEMEARQATRKREQKAARRHREEQQRKRQEQDKQEQEEQRRFAALSDREKRALAAERRLAAQVGAPTPQIPDPAVGNVRRCWSCGTSLQGLIPFHYLDFSFCSTRCLQEHRRQAGKPSS</sequence>
<evidence type="ECO:0000256" key="11">
    <source>
        <dbReference type="ARBA" id="ARBA00022833"/>
    </source>
</evidence>
<feature type="compositionally biased region" description="Basic residues" evidence="20">
    <location>
        <begin position="395"/>
        <end position="405"/>
    </location>
</feature>
<evidence type="ECO:0000256" key="21">
    <source>
        <dbReference type="SAM" id="Phobius"/>
    </source>
</evidence>
<dbReference type="GO" id="GO:0004519">
    <property type="term" value="F:endonuclease activity"/>
    <property type="evidence" value="ECO:0007669"/>
    <property type="project" value="UniProtKB-KW"/>
</dbReference>
<keyword evidence="5 19" id="KW-0540">Nuclease</keyword>
<evidence type="ECO:0000256" key="1">
    <source>
        <dbReference type="ARBA" id="ARBA00004496"/>
    </source>
</evidence>
<feature type="region of interest" description="Disordered" evidence="20">
    <location>
        <begin position="565"/>
        <end position="611"/>
    </location>
</feature>
<evidence type="ECO:0000256" key="15">
    <source>
        <dbReference type="ARBA" id="ARBA00063963"/>
    </source>
</evidence>
<evidence type="ECO:0000256" key="10">
    <source>
        <dbReference type="ARBA" id="ARBA00022801"/>
    </source>
</evidence>
<protein>
    <recommendedName>
        <fullName evidence="16">tRNA endonuclease ANKZF1</fullName>
    </recommendedName>
    <alternativeName>
        <fullName evidence="17">Ankyrin repeat and zinc finger domain-containing protein 1</fullName>
    </alternativeName>
</protein>
<dbReference type="Proteomes" id="UP000694727">
    <property type="component" value="Unplaced"/>
</dbReference>
<dbReference type="PROSITE" id="PS50088">
    <property type="entry name" value="ANK_REPEAT"/>
    <property type="match status" value="1"/>
</dbReference>
<dbReference type="Proteomes" id="UP000694720">
    <property type="component" value="Unplaced"/>
</dbReference>
<evidence type="ECO:0000256" key="14">
    <source>
        <dbReference type="ARBA" id="ARBA00060260"/>
    </source>
</evidence>
<comment type="subcellular location">
    <subcellularLocation>
        <location evidence="1">Cytoplasm</location>
    </subcellularLocation>
</comment>
<evidence type="ECO:0000313" key="24">
    <source>
        <dbReference type="Proteomes" id="UP000694720"/>
    </source>
</evidence>
<keyword evidence="4" id="KW-0597">Phosphoprotein</keyword>
<dbReference type="PROSITE" id="PS50297">
    <property type="entry name" value="ANK_REP_REGION"/>
    <property type="match status" value="1"/>
</dbReference>
<keyword evidence="13" id="KW-0175">Coiled coil</keyword>
<keyword evidence="21" id="KW-0472">Membrane</keyword>
<evidence type="ECO:0000256" key="19">
    <source>
        <dbReference type="PROSITE-ProRule" id="PRU01389"/>
    </source>
</evidence>
<dbReference type="FunFam" id="1.25.40.20:FF:000180">
    <property type="entry name" value="Ankyrin repeat and zinc finger domain containing 1"/>
    <property type="match status" value="1"/>
</dbReference>
<organism evidence="23 24">
    <name type="scientific">Sus scrofa</name>
    <name type="common">Pig</name>
    <dbReference type="NCBI Taxonomy" id="9823"/>
    <lineage>
        <taxon>Eukaryota</taxon>
        <taxon>Metazoa</taxon>
        <taxon>Chordata</taxon>
        <taxon>Craniata</taxon>
        <taxon>Vertebrata</taxon>
        <taxon>Euteleostomi</taxon>
        <taxon>Mammalia</taxon>
        <taxon>Eutheria</taxon>
        <taxon>Laurasiatheria</taxon>
        <taxon>Artiodactyla</taxon>
        <taxon>Suina</taxon>
        <taxon>Suidae</taxon>
        <taxon>Sus</taxon>
    </lineage>
</organism>
<keyword evidence="21" id="KW-1133">Transmembrane helix</keyword>
<proteinExistence type="inferred from homology"/>
<evidence type="ECO:0000256" key="7">
    <source>
        <dbReference type="ARBA" id="ARBA00022737"/>
    </source>
</evidence>
<dbReference type="PANTHER" id="PTHR16036">
    <property type="entry name" value="ANKYRIN REPEAT AND ZINC FINGER DOMAIN-CONTAINING PROTEIN 1"/>
    <property type="match status" value="1"/>
</dbReference>
<evidence type="ECO:0000256" key="18">
    <source>
        <dbReference type="PROSITE-ProRule" id="PRU00023"/>
    </source>
</evidence>
<evidence type="ECO:0000256" key="4">
    <source>
        <dbReference type="ARBA" id="ARBA00022553"/>
    </source>
</evidence>
<dbReference type="Ensembl" id="ENSSSCT00035030071.1">
    <property type="protein sequence ID" value="ENSSSCP00035011673.1"/>
    <property type="gene ID" value="ENSSSCG00035022970.1"/>
</dbReference>
<reference evidence="23" key="1">
    <citation type="submission" date="2025-05" db="UniProtKB">
        <authorList>
            <consortium name="Ensembl"/>
        </authorList>
    </citation>
    <scope>IDENTIFICATION</scope>
</reference>
<dbReference type="Gene3D" id="1.25.40.20">
    <property type="entry name" value="Ankyrin repeat-containing domain"/>
    <property type="match status" value="1"/>
</dbReference>
<keyword evidence="11" id="KW-0862">Zinc</keyword>
<keyword evidence="3 19" id="KW-0963">Cytoplasm</keyword>
<dbReference type="Pfam" id="PF18716">
    <property type="entry name" value="VATC"/>
    <property type="match status" value="1"/>
</dbReference>
<comment type="function">
    <text evidence="14">Endonuclease that cleaves polypeptidyl-tRNAs downstream of the ribosome-associated quality control (RQC) pathway to release incompletely synthesized polypeptides for degradation. The RQC pathway disassembles aberrantly stalled translation complexes to recycle or degrade the constituent parts. ANKZF1 acts downstream disassembly of stalled ribosomes and specifically cleaves off the terminal 3'-CCA nucleotides universal to all tRNAs from polypeptidyl-tRNAs, releasing (1) ubiquitinated polypeptides from 60S ribosomal subunit for degradation and (2) cleaved tRNAs. ANKZF1-cleaved tRNAs are then repaired and recycled by ELAC1 and TRNT1. Also plays a role in the cellular response to hydrogen peroxide and in the maintenance of mitochondrial integrity under conditions of cellular stress.</text>
</comment>
<dbReference type="PANTHER" id="PTHR16036:SF2">
    <property type="entry name" value="TRNA ENDONUCLEASE ANKZF1"/>
    <property type="match status" value="1"/>
</dbReference>
<dbReference type="SMART" id="SM00248">
    <property type="entry name" value="ANK"/>
    <property type="match status" value="1"/>
</dbReference>
<dbReference type="InterPro" id="IPR036770">
    <property type="entry name" value="Ankyrin_rpt-contain_sf"/>
</dbReference>
<dbReference type="GO" id="GO:0016787">
    <property type="term" value="F:hydrolase activity"/>
    <property type="evidence" value="ECO:0007669"/>
    <property type="project" value="UniProtKB-KW"/>
</dbReference>
<evidence type="ECO:0000313" key="23">
    <source>
        <dbReference type="Ensembl" id="ENSSSCP00035011673.1"/>
    </source>
</evidence>
<gene>
    <name evidence="23" type="primary">ANKZF1</name>
</gene>
<dbReference type="PROSITE" id="PS52044">
    <property type="entry name" value="VLRF1"/>
    <property type="match status" value="1"/>
</dbReference>
<keyword evidence="10 19" id="KW-0378">Hydrolase</keyword>
<dbReference type="InterPro" id="IPR041540">
    <property type="entry name" value="VATC"/>
</dbReference>
<dbReference type="InterPro" id="IPR047139">
    <property type="entry name" value="ANKZ1/VMS1"/>
</dbReference>
<dbReference type="InterPro" id="IPR041175">
    <property type="entry name" value="VLRF1/Vms1"/>
</dbReference>
<feature type="region of interest" description="Disordered" evidence="20">
    <location>
        <begin position="332"/>
        <end position="371"/>
    </location>
</feature>
<feature type="repeat" description="ANK" evidence="18">
    <location>
        <begin position="488"/>
        <end position="520"/>
    </location>
</feature>
<dbReference type="SUPFAM" id="SSF48403">
    <property type="entry name" value="Ankyrin repeat"/>
    <property type="match status" value="1"/>
</dbReference>
<evidence type="ECO:0000256" key="13">
    <source>
        <dbReference type="ARBA" id="ARBA00023054"/>
    </source>
</evidence>
<evidence type="ECO:0000256" key="5">
    <source>
        <dbReference type="ARBA" id="ARBA00022722"/>
    </source>
</evidence>
<feature type="region of interest" description="Disordered" evidence="20">
    <location>
        <begin position="395"/>
        <end position="439"/>
    </location>
</feature>
<keyword evidence="21" id="KW-0812">Transmembrane</keyword>
<evidence type="ECO:0000256" key="20">
    <source>
        <dbReference type="SAM" id="MobiDB-lite"/>
    </source>
</evidence>
<comment type="subunit">
    <text evidence="15">Interacts (via VIM motif) with VCP.</text>
</comment>
<evidence type="ECO:0000259" key="22">
    <source>
        <dbReference type="PROSITE" id="PS52044"/>
    </source>
</evidence>
<name>A0A8D0Z8W1_PIG</name>
<keyword evidence="9" id="KW-0863">Zinc-finger</keyword>
<keyword evidence="12 18" id="KW-0040">ANK repeat</keyword>
<evidence type="ECO:0000256" key="17">
    <source>
        <dbReference type="ARBA" id="ARBA00075120"/>
    </source>
</evidence>
<accession>A0A8D0Z8W1</accession>
<keyword evidence="7" id="KW-0677">Repeat</keyword>
<dbReference type="Ensembl" id="ENSSSCT00025023039.1">
    <property type="protein sequence ID" value="ENSSSCP00025009607.1"/>
    <property type="gene ID" value="ENSSSCG00025017024.1"/>
</dbReference>
<comment type="domain">
    <text evidence="19">The VLRF1 domain mediates binding to the 60S ribosomal subunit.</text>
</comment>
<evidence type="ECO:0000256" key="9">
    <source>
        <dbReference type="ARBA" id="ARBA00022771"/>
    </source>
</evidence>
<dbReference type="GO" id="GO:0008270">
    <property type="term" value="F:zinc ion binding"/>
    <property type="evidence" value="ECO:0007669"/>
    <property type="project" value="UniProtKB-KW"/>
</dbReference>
<evidence type="ECO:0000256" key="6">
    <source>
        <dbReference type="ARBA" id="ARBA00022723"/>
    </source>
</evidence>
<keyword evidence="6" id="KW-0479">Metal-binding</keyword>
<evidence type="ECO:0000256" key="2">
    <source>
        <dbReference type="ARBA" id="ARBA00009262"/>
    </source>
</evidence>
<feature type="active site" evidence="19">
    <location>
        <position position="208"/>
    </location>
</feature>
<dbReference type="Pfam" id="PF00023">
    <property type="entry name" value="Ank"/>
    <property type="match status" value="1"/>
</dbReference>
<evidence type="ECO:0000256" key="12">
    <source>
        <dbReference type="ARBA" id="ARBA00023043"/>
    </source>
</evidence>
<comment type="similarity">
    <text evidence="2 19">Belongs to the ANKZF1/VMS1 family.</text>
</comment>
<dbReference type="InterPro" id="IPR002110">
    <property type="entry name" value="Ankyrin_rpt"/>
</dbReference>
<feature type="transmembrane region" description="Helical" evidence="21">
    <location>
        <begin position="12"/>
        <end position="32"/>
    </location>
</feature>
<feature type="compositionally biased region" description="Basic and acidic residues" evidence="20">
    <location>
        <begin position="332"/>
        <end position="345"/>
    </location>
</feature>
<dbReference type="Pfam" id="PF18826">
    <property type="entry name" value="bVLRF1"/>
    <property type="match status" value="1"/>
</dbReference>
<dbReference type="GO" id="GO:0005737">
    <property type="term" value="C:cytoplasm"/>
    <property type="evidence" value="ECO:0007669"/>
    <property type="project" value="UniProtKB-SubCell"/>
</dbReference>